<reference evidence="1" key="1">
    <citation type="submission" date="2020-07" db="EMBL/GenBank/DDBJ databases">
        <title>Highly diverse flavobacterial phages as mortality factor during North Sea spring blooms.</title>
        <authorList>
            <person name="Bartlau N."/>
            <person name="Wichels A."/>
            <person name="Krohne G."/>
            <person name="Adriaenssens E.M."/>
            <person name="Heins A."/>
            <person name="Fuchs B.M."/>
            <person name="Amann R."/>
            <person name="Moraru C."/>
        </authorList>
    </citation>
    <scope>NUCLEOTIDE SEQUENCE</scope>
</reference>
<organism evidence="1 2">
    <name type="scientific">Olleya phage Harreka_1</name>
    <dbReference type="NCBI Taxonomy" id="2745673"/>
    <lineage>
        <taxon>Viruses</taxon>
        <taxon>Duplodnaviria</taxon>
        <taxon>Heunggongvirae</taxon>
        <taxon>Uroviricota</taxon>
        <taxon>Caudoviricetes</taxon>
        <taxon>Aggregaviridae</taxon>
        <taxon>Harrekavirus</taxon>
        <taxon>Harrekavirus harreka</taxon>
    </lineage>
</organism>
<proteinExistence type="predicted"/>
<sequence length="87" mass="10565">MKKETEKLIEKLVFDTDIEHLHCYDGSDCDYDVYNHITGFYNYNYFVLLVYRKRSVKRIEIVKTSKKPEELKEYLDSLTELKFTIEK</sequence>
<dbReference type="Proteomes" id="UP000693706">
    <property type="component" value="Segment"/>
</dbReference>
<gene>
    <name evidence="1" type="ORF">Harreka1_52</name>
</gene>
<keyword evidence="2" id="KW-1185">Reference proteome</keyword>
<evidence type="ECO:0000313" key="2">
    <source>
        <dbReference type="Proteomes" id="UP000693706"/>
    </source>
</evidence>
<evidence type="ECO:0000313" key="1">
    <source>
        <dbReference type="EMBL" id="QQV90459.1"/>
    </source>
</evidence>
<name>A0A8E5EAT7_9CAUD</name>
<accession>A0A8E5EAT7</accession>
<dbReference type="EMBL" id="MT732457">
    <property type="protein sequence ID" value="QQV90459.1"/>
    <property type="molecule type" value="Genomic_DNA"/>
</dbReference>
<protein>
    <submittedName>
        <fullName evidence="1">Uncharacterized protein</fullName>
    </submittedName>
</protein>